<dbReference type="RefSeq" id="WP_169455137.1">
    <property type="nucleotide sequence ID" value="NZ_CP051774.1"/>
</dbReference>
<dbReference type="Pfam" id="PF03773">
    <property type="entry name" value="ArsP_1"/>
    <property type="match status" value="1"/>
</dbReference>
<evidence type="ECO:0000256" key="7">
    <source>
        <dbReference type="SAM" id="MobiDB-lite"/>
    </source>
</evidence>
<feature type="transmembrane region" description="Helical" evidence="8">
    <location>
        <begin position="343"/>
        <end position="369"/>
    </location>
</feature>
<protein>
    <recommendedName>
        <fullName evidence="11">Permease</fullName>
    </recommendedName>
</protein>
<feature type="transmembrane region" description="Helical" evidence="8">
    <location>
        <begin position="88"/>
        <end position="108"/>
    </location>
</feature>
<evidence type="ECO:0000256" key="2">
    <source>
        <dbReference type="ARBA" id="ARBA00006386"/>
    </source>
</evidence>
<dbReference type="EMBL" id="CP051774">
    <property type="protein sequence ID" value="QJE96736.1"/>
    <property type="molecule type" value="Genomic_DNA"/>
</dbReference>
<evidence type="ECO:0008006" key="11">
    <source>
        <dbReference type="Google" id="ProtNLM"/>
    </source>
</evidence>
<keyword evidence="4 8" id="KW-0812">Transmembrane</keyword>
<evidence type="ECO:0000256" key="6">
    <source>
        <dbReference type="ARBA" id="ARBA00023136"/>
    </source>
</evidence>
<dbReference type="InterPro" id="IPR052923">
    <property type="entry name" value="UPF0718"/>
</dbReference>
<sequence length="371" mass="40195">MSPDARQDFAFAFLSILFEGAPFILLGTLISGFIDIYLPAGTMDRLLPKRRFPAILVAGLLGAILPVCECAVVPVIRRLVKKGLPVSCALTYMLAAPIVNPITALSTWKAFKGPEIPFGPDLSFSASLVMTLSRLGLGFLVAVAVGVVVSRIPMVKLLRQRLVDSLAKEDTEEKTHDHAHSHACGHDHDHKHGEACGHDHDHDHKHQHGGCCGHDHDHDHGHGHHHHEHEDNRLVAAFRSAMRDFVDVGVYFTIGVAITALFNTGIAPGAEWLDSLAKNDVAAPAALMGLAFVLSLCSTSDAFIAATLDKFTYGAKLAFLVFGPMLDVKLLFLYQTVLRRRFIIQLAIGLFLGIGAAAIAWQAIILNLAKP</sequence>
<evidence type="ECO:0000313" key="9">
    <source>
        <dbReference type="EMBL" id="QJE96736.1"/>
    </source>
</evidence>
<keyword evidence="10" id="KW-1185">Reference proteome</keyword>
<feature type="region of interest" description="Disordered" evidence="7">
    <location>
        <begin position="169"/>
        <end position="210"/>
    </location>
</feature>
<dbReference type="PANTHER" id="PTHR34184">
    <property type="entry name" value="UPF0718 PROTEIN YCGR"/>
    <property type="match status" value="1"/>
</dbReference>
<organism evidence="9 10">
    <name type="scientific">Luteolibacter luteus</name>
    <dbReference type="NCBI Taxonomy" id="2728835"/>
    <lineage>
        <taxon>Bacteria</taxon>
        <taxon>Pseudomonadati</taxon>
        <taxon>Verrucomicrobiota</taxon>
        <taxon>Verrucomicrobiia</taxon>
        <taxon>Verrucomicrobiales</taxon>
        <taxon>Verrucomicrobiaceae</taxon>
        <taxon>Luteolibacter</taxon>
    </lineage>
</organism>
<dbReference type="KEGG" id="luo:HHL09_13405"/>
<feature type="compositionally biased region" description="Basic and acidic residues" evidence="7">
    <location>
        <begin position="169"/>
        <end position="204"/>
    </location>
</feature>
<keyword evidence="5 8" id="KW-1133">Transmembrane helix</keyword>
<evidence type="ECO:0000256" key="1">
    <source>
        <dbReference type="ARBA" id="ARBA00004651"/>
    </source>
</evidence>
<feature type="transmembrane region" description="Helical" evidence="8">
    <location>
        <begin position="54"/>
        <end position="76"/>
    </location>
</feature>
<keyword evidence="6 8" id="KW-0472">Membrane</keyword>
<feature type="transmembrane region" description="Helical" evidence="8">
    <location>
        <begin position="248"/>
        <end position="270"/>
    </location>
</feature>
<dbReference type="Proteomes" id="UP000501812">
    <property type="component" value="Chromosome"/>
</dbReference>
<dbReference type="AlphaFoldDB" id="A0A858RHS7"/>
<gene>
    <name evidence="9" type="ORF">HHL09_13405</name>
</gene>
<reference evidence="9 10" key="1">
    <citation type="submission" date="2020-04" db="EMBL/GenBank/DDBJ databases">
        <title>Luteolibacter sp. G-1-1-1 isolated from soil.</title>
        <authorList>
            <person name="Dahal R.H."/>
        </authorList>
    </citation>
    <scope>NUCLEOTIDE SEQUENCE [LARGE SCALE GENOMIC DNA]</scope>
    <source>
        <strain evidence="9 10">G-1-1-1</strain>
    </source>
</reference>
<evidence type="ECO:0000313" key="10">
    <source>
        <dbReference type="Proteomes" id="UP000501812"/>
    </source>
</evidence>
<dbReference type="InterPro" id="IPR005524">
    <property type="entry name" value="DUF318"/>
</dbReference>
<evidence type="ECO:0000256" key="3">
    <source>
        <dbReference type="ARBA" id="ARBA00022475"/>
    </source>
</evidence>
<dbReference type="PANTHER" id="PTHR34184:SF4">
    <property type="entry name" value="UPF0718 PROTEIN YCGR"/>
    <property type="match status" value="1"/>
</dbReference>
<dbReference type="GO" id="GO:0005886">
    <property type="term" value="C:plasma membrane"/>
    <property type="evidence" value="ECO:0007669"/>
    <property type="project" value="UniProtKB-SubCell"/>
</dbReference>
<comment type="similarity">
    <text evidence="2">Belongs to the UPF0718 family.</text>
</comment>
<feature type="transmembrane region" description="Helical" evidence="8">
    <location>
        <begin position="12"/>
        <end position="34"/>
    </location>
</feature>
<accession>A0A858RHS7</accession>
<name>A0A858RHS7_9BACT</name>
<feature type="transmembrane region" description="Helical" evidence="8">
    <location>
        <begin position="128"/>
        <end position="149"/>
    </location>
</feature>
<evidence type="ECO:0000256" key="4">
    <source>
        <dbReference type="ARBA" id="ARBA00022692"/>
    </source>
</evidence>
<keyword evidence="3" id="KW-1003">Cell membrane</keyword>
<evidence type="ECO:0000256" key="5">
    <source>
        <dbReference type="ARBA" id="ARBA00022989"/>
    </source>
</evidence>
<evidence type="ECO:0000256" key="8">
    <source>
        <dbReference type="SAM" id="Phobius"/>
    </source>
</evidence>
<proteinExistence type="inferred from homology"/>
<feature type="transmembrane region" description="Helical" evidence="8">
    <location>
        <begin position="282"/>
        <end position="305"/>
    </location>
</feature>
<comment type="subcellular location">
    <subcellularLocation>
        <location evidence="1">Cell membrane</location>
        <topology evidence="1">Multi-pass membrane protein</topology>
    </subcellularLocation>
</comment>